<dbReference type="InterPro" id="IPR001650">
    <property type="entry name" value="Helicase_C-like"/>
</dbReference>
<dbReference type="InterPro" id="IPR012340">
    <property type="entry name" value="NA-bd_OB-fold"/>
</dbReference>
<evidence type="ECO:0000313" key="12">
    <source>
        <dbReference type="Proteomes" id="UP001357733"/>
    </source>
</evidence>
<evidence type="ECO:0000256" key="4">
    <source>
        <dbReference type="ARBA" id="ARBA00022806"/>
    </source>
</evidence>
<dbReference type="InterPro" id="IPR014001">
    <property type="entry name" value="Helicase_ATP-bd"/>
</dbReference>
<dbReference type="InterPro" id="IPR045562">
    <property type="entry name" value="RecG_dom3_C"/>
</dbReference>
<keyword evidence="7" id="KW-0234">DNA repair</keyword>
<evidence type="ECO:0000259" key="10">
    <source>
        <dbReference type="PROSITE" id="PS51194"/>
    </source>
</evidence>
<feature type="domain" description="Helicase ATP-binding" evidence="9">
    <location>
        <begin position="262"/>
        <end position="423"/>
    </location>
</feature>
<dbReference type="GO" id="GO:0003677">
    <property type="term" value="F:DNA binding"/>
    <property type="evidence" value="ECO:0007669"/>
    <property type="project" value="UniProtKB-KW"/>
</dbReference>
<gene>
    <name evidence="11" type="ORF">VLK81_06510</name>
</gene>
<dbReference type="RefSeq" id="WP_324619842.1">
    <property type="nucleotide sequence ID" value="NZ_JAYKOT010000003.1"/>
</dbReference>
<dbReference type="AlphaFoldDB" id="A0AAW9MZ62"/>
<evidence type="ECO:0000256" key="2">
    <source>
        <dbReference type="ARBA" id="ARBA00022763"/>
    </source>
</evidence>
<dbReference type="InterPro" id="IPR027417">
    <property type="entry name" value="P-loop_NTPase"/>
</dbReference>
<keyword evidence="6" id="KW-0238">DNA-binding</keyword>
<keyword evidence="2" id="KW-0227">DNA damage</keyword>
<organism evidence="11 12">
    <name type="scientific">Citroniella saccharovorans</name>
    <dbReference type="NCBI Taxonomy" id="2053367"/>
    <lineage>
        <taxon>Bacteria</taxon>
        <taxon>Bacillati</taxon>
        <taxon>Bacillota</taxon>
        <taxon>Tissierellia</taxon>
        <taxon>Tissierellales</taxon>
        <taxon>Peptoniphilaceae</taxon>
        <taxon>Citroniella</taxon>
    </lineage>
</organism>
<evidence type="ECO:0000256" key="8">
    <source>
        <dbReference type="ARBA" id="ARBA00049819"/>
    </source>
</evidence>
<evidence type="ECO:0000256" key="6">
    <source>
        <dbReference type="ARBA" id="ARBA00023125"/>
    </source>
</evidence>
<dbReference type="GO" id="GO:0003678">
    <property type="term" value="F:DNA helicase activity"/>
    <property type="evidence" value="ECO:0007669"/>
    <property type="project" value="TreeGrafter"/>
</dbReference>
<evidence type="ECO:0000313" key="11">
    <source>
        <dbReference type="EMBL" id="MEB3429665.1"/>
    </source>
</evidence>
<accession>A0AAW9MZ62</accession>
<evidence type="ECO:0000256" key="3">
    <source>
        <dbReference type="ARBA" id="ARBA00022801"/>
    </source>
</evidence>
<protein>
    <recommendedName>
        <fullName evidence="8">Probable DNA 3'-5' helicase RecG</fullName>
    </recommendedName>
</protein>
<keyword evidence="12" id="KW-1185">Reference proteome</keyword>
<dbReference type="Gene3D" id="2.40.50.140">
    <property type="entry name" value="Nucleic acid-binding proteins"/>
    <property type="match status" value="1"/>
</dbReference>
<dbReference type="Pfam" id="PF19833">
    <property type="entry name" value="RecG_dom3_C"/>
    <property type="match status" value="1"/>
</dbReference>
<dbReference type="InterPro" id="IPR011545">
    <property type="entry name" value="DEAD/DEAH_box_helicase_dom"/>
</dbReference>
<dbReference type="PANTHER" id="PTHR47964:SF1">
    <property type="entry name" value="ATP-DEPENDENT DNA HELICASE HOMOLOG RECG, CHLOROPLASTIC"/>
    <property type="match status" value="1"/>
</dbReference>
<dbReference type="Pfam" id="PF00270">
    <property type="entry name" value="DEAD"/>
    <property type="match status" value="1"/>
</dbReference>
<dbReference type="SMART" id="SM00487">
    <property type="entry name" value="DEXDc"/>
    <property type="match status" value="1"/>
</dbReference>
<feature type="domain" description="Helicase C-terminal" evidence="10">
    <location>
        <begin position="445"/>
        <end position="600"/>
    </location>
</feature>
<keyword evidence="4 11" id="KW-0347">Helicase</keyword>
<dbReference type="GO" id="GO:0006281">
    <property type="term" value="P:DNA repair"/>
    <property type="evidence" value="ECO:0007669"/>
    <property type="project" value="UniProtKB-KW"/>
</dbReference>
<keyword evidence="3 11" id="KW-0378">Hydrolase</keyword>
<keyword evidence="1" id="KW-0547">Nucleotide-binding</keyword>
<dbReference type="SMART" id="SM00490">
    <property type="entry name" value="HELICc"/>
    <property type="match status" value="1"/>
</dbReference>
<comment type="caution">
    <text evidence="11">The sequence shown here is derived from an EMBL/GenBank/DDBJ whole genome shotgun (WGS) entry which is preliminary data.</text>
</comment>
<dbReference type="PANTHER" id="PTHR47964">
    <property type="entry name" value="ATP-DEPENDENT DNA HELICASE HOMOLOG RECG, CHLOROPLASTIC"/>
    <property type="match status" value="1"/>
</dbReference>
<keyword evidence="5" id="KW-0067">ATP-binding</keyword>
<sequence length="672" mass="77437">MNNLQEIKGLGPKKEKLLNSIGIYNKLDLIKYIPFDYLDLRKIYTPSTQNIDSTICLKVKIMSIGKTSFFKGKNRTKLVSLCDDIQIDLIYFNDRFTPRSFVLGEEYYLYGKLKFNNNRYFLNNPKKIEEANLKIIPKYRTKKGLNQKDIYKFIIECLNDIDISESLPSKLIKKYNFQSNYETYKNLHLPDNFENIIKSRKRLNYEAYLYNLLSYKYFNFSSKKIKNSLINVDKKKLKVFLSNLEFNLTKYQQKVLNDIIKDLESNFSMNRLIQGDVGSGKTIIGIIASYLVLESGFDCVFIGPTETLITQHYNNYKNLLKKFGIESYLLTGSTALKEKKLIKNNLLSNKAKILFSTHAAFEEDVAFYNLQLAIIDEQHKFGVRQRAKLIEKNPELNLIVMSATPIPRTLSLFLFNEENISVIEGFPLGRKKINTIVLDYSYEKKVFDFIVNNSKKGNKTYIVLPSIDESDDSDLNSVQSIYKKFTSYTGLEAFILHGKLSADEKNNAIENFKKKNGSVLISTTVIEVGIDVKEASLIVIYNSEMYGLAQLHQLRGRVGRGKVESTCILLLDRNKKTAFKRMEIMKNSTDGFYIAEKDLQLRGPGDILGTNQSGIQSEIDIISMENNKLFEEARQDVDKIISDDPRLEKEENSILKGEIIKSMDVDFLKRLN</sequence>
<name>A0AAW9MZ62_9FIRM</name>
<dbReference type="Proteomes" id="UP001357733">
    <property type="component" value="Unassembled WGS sequence"/>
</dbReference>
<evidence type="ECO:0000256" key="1">
    <source>
        <dbReference type="ARBA" id="ARBA00022741"/>
    </source>
</evidence>
<reference evidence="11 12" key="1">
    <citation type="submission" date="2024-01" db="EMBL/GenBank/DDBJ databases">
        <title>Complete genome sequence of Citroniella saccharovorans strain M6.X9, isolated from human fecal sample.</title>
        <authorList>
            <person name="Cheng G."/>
            <person name="Westerholm M."/>
            <person name="Schnurer A."/>
        </authorList>
    </citation>
    <scope>NUCLEOTIDE SEQUENCE [LARGE SCALE GENOMIC DNA]</scope>
    <source>
        <strain evidence="11 12">DSM 29873</strain>
    </source>
</reference>
<dbReference type="GO" id="GO:0005524">
    <property type="term" value="F:ATP binding"/>
    <property type="evidence" value="ECO:0007669"/>
    <property type="project" value="UniProtKB-KW"/>
</dbReference>
<evidence type="ECO:0000259" key="9">
    <source>
        <dbReference type="PROSITE" id="PS51192"/>
    </source>
</evidence>
<dbReference type="GO" id="GO:0016787">
    <property type="term" value="F:hydrolase activity"/>
    <property type="evidence" value="ECO:0007669"/>
    <property type="project" value="UniProtKB-KW"/>
</dbReference>
<evidence type="ECO:0000256" key="7">
    <source>
        <dbReference type="ARBA" id="ARBA00023204"/>
    </source>
</evidence>
<dbReference type="InterPro" id="IPR047112">
    <property type="entry name" value="RecG/Mfd"/>
</dbReference>
<dbReference type="PROSITE" id="PS51194">
    <property type="entry name" value="HELICASE_CTER"/>
    <property type="match status" value="1"/>
</dbReference>
<proteinExistence type="predicted"/>
<dbReference type="Pfam" id="PF00271">
    <property type="entry name" value="Helicase_C"/>
    <property type="match status" value="1"/>
</dbReference>
<dbReference type="Pfam" id="PF17191">
    <property type="entry name" value="RecG_wedge"/>
    <property type="match status" value="1"/>
</dbReference>
<dbReference type="SUPFAM" id="SSF52540">
    <property type="entry name" value="P-loop containing nucleoside triphosphate hydrolases"/>
    <property type="match status" value="2"/>
</dbReference>
<dbReference type="PROSITE" id="PS51192">
    <property type="entry name" value="HELICASE_ATP_BIND_1"/>
    <property type="match status" value="1"/>
</dbReference>
<dbReference type="EMBL" id="JAYKOT010000003">
    <property type="protein sequence ID" value="MEB3429665.1"/>
    <property type="molecule type" value="Genomic_DNA"/>
</dbReference>
<dbReference type="InterPro" id="IPR033454">
    <property type="entry name" value="RecG_wedge"/>
</dbReference>
<dbReference type="SUPFAM" id="SSF50249">
    <property type="entry name" value="Nucleic acid-binding proteins"/>
    <property type="match status" value="1"/>
</dbReference>
<dbReference type="Gene3D" id="3.40.50.300">
    <property type="entry name" value="P-loop containing nucleotide triphosphate hydrolases"/>
    <property type="match status" value="2"/>
</dbReference>
<evidence type="ECO:0000256" key="5">
    <source>
        <dbReference type="ARBA" id="ARBA00022840"/>
    </source>
</evidence>